<sequence length="382" mass="41897">MQEGKTGKAIFKTTTKQEFMSNRNKIMGMVAGLLLLAPVFQAFRQGPAAPGETDPIKGFLFGDDRPFPQCHASTVIALKNGRYLAAWFGGTKEKDDDVGIWITSGAPGRWQPPVEVAKIRQEPHWNPVLFKAPDGTIWLFFKVGKEIPTWQTYVMTSGNEGKTWSAPGELVPGDTGGRGPVRNKMIVLSNGDWLAGASNEMGDWNVFFDRSADKGKTWTATPYIGIDRRQITGKGIIQPTLWESAPGRVHALLRSTAGVICRTDSRDYGKTWSAARKTTLPNPNSGIDVARLPGGTLALAYNPTGENWGSRGALALAVSTDNGQTWSKQLMIEKGAGKDEYSYPAIISTGNRVMVTYTWNRKKIAFWSASKDWILENATPIK</sequence>
<accession>A0A1G6Y3B8</accession>
<dbReference type="Gene3D" id="2.120.10.10">
    <property type="match status" value="1"/>
</dbReference>
<gene>
    <name evidence="2" type="ORF">SAMN04487894_11498</name>
</gene>
<dbReference type="SUPFAM" id="SSF50939">
    <property type="entry name" value="Sialidases"/>
    <property type="match status" value="1"/>
</dbReference>
<dbReference type="Proteomes" id="UP000198757">
    <property type="component" value="Unassembled WGS sequence"/>
</dbReference>
<reference evidence="3" key="1">
    <citation type="submission" date="2016-10" db="EMBL/GenBank/DDBJ databases">
        <authorList>
            <person name="Varghese N."/>
            <person name="Submissions S."/>
        </authorList>
    </citation>
    <scope>NUCLEOTIDE SEQUENCE [LARGE SCALE GENOMIC DNA]</scope>
    <source>
        <strain evidence="3">DSM 25811 / CCM 8410 / LMG 26954 / E90</strain>
    </source>
</reference>
<dbReference type="STRING" id="1285928.SAMN04487894_11498"/>
<dbReference type="RefSeq" id="WP_218127795.1">
    <property type="nucleotide sequence ID" value="NZ_FMZO01000014.1"/>
</dbReference>
<evidence type="ECO:0000259" key="1">
    <source>
        <dbReference type="Pfam" id="PF13088"/>
    </source>
</evidence>
<dbReference type="InterPro" id="IPR011040">
    <property type="entry name" value="Sialidase"/>
</dbReference>
<keyword evidence="3" id="KW-1185">Reference proteome</keyword>
<dbReference type="PANTHER" id="PTHR43752">
    <property type="entry name" value="BNR/ASP-BOX REPEAT FAMILY PROTEIN"/>
    <property type="match status" value="1"/>
</dbReference>
<evidence type="ECO:0000313" key="2">
    <source>
        <dbReference type="EMBL" id="SDD84125.1"/>
    </source>
</evidence>
<dbReference type="EMBL" id="FMZO01000014">
    <property type="protein sequence ID" value="SDD84125.1"/>
    <property type="molecule type" value="Genomic_DNA"/>
</dbReference>
<protein>
    <submittedName>
        <fullName evidence="2">Predicted neuraminidase (Sialidase)</fullName>
    </submittedName>
</protein>
<organism evidence="2 3">
    <name type="scientific">Niabella drilacis (strain DSM 25811 / CCM 8410 / CCUG 62505 / LMG 26954 / E90)</name>
    <dbReference type="NCBI Taxonomy" id="1285928"/>
    <lineage>
        <taxon>Bacteria</taxon>
        <taxon>Pseudomonadati</taxon>
        <taxon>Bacteroidota</taxon>
        <taxon>Chitinophagia</taxon>
        <taxon>Chitinophagales</taxon>
        <taxon>Chitinophagaceae</taxon>
        <taxon>Niabella</taxon>
    </lineage>
</organism>
<dbReference type="AlphaFoldDB" id="A0A1G6Y3B8"/>
<proteinExistence type="predicted"/>
<name>A0A1G6Y3B8_NIADE</name>
<dbReference type="PANTHER" id="PTHR43752:SF2">
    <property type="entry name" value="BNR_ASP-BOX REPEAT FAMILY PROTEIN"/>
    <property type="match status" value="1"/>
</dbReference>
<feature type="domain" description="Sialidase" evidence="1">
    <location>
        <begin position="81"/>
        <end position="352"/>
    </location>
</feature>
<dbReference type="Pfam" id="PF13088">
    <property type="entry name" value="BNR_2"/>
    <property type="match status" value="1"/>
</dbReference>
<evidence type="ECO:0000313" key="3">
    <source>
        <dbReference type="Proteomes" id="UP000198757"/>
    </source>
</evidence>
<dbReference type="CDD" id="cd15482">
    <property type="entry name" value="Sialidase_non-viral"/>
    <property type="match status" value="1"/>
</dbReference>
<dbReference type="InterPro" id="IPR036278">
    <property type="entry name" value="Sialidase_sf"/>
</dbReference>